<dbReference type="Proteomes" id="UP000293764">
    <property type="component" value="Unassembled WGS sequence"/>
</dbReference>
<comment type="similarity">
    <text evidence="7">Belongs to the TatC family.</text>
</comment>
<dbReference type="AlphaFoldDB" id="A0A4Q5MYI5"/>
<evidence type="ECO:0000313" key="9">
    <source>
        <dbReference type="Proteomes" id="UP000293764"/>
    </source>
</evidence>
<organism evidence="8 9">
    <name type="scientific">Pengzhenrongella frigida</name>
    <dbReference type="NCBI Taxonomy" id="1259133"/>
    <lineage>
        <taxon>Bacteria</taxon>
        <taxon>Bacillati</taxon>
        <taxon>Actinomycetota</taxon>
        <taxon>Actinomycetes</taxon>
        <taxon>Micrococcales</taxon>
        <taxon>Pengzhenrongella</taxon>
    </lineage>
</organism>
<keyword evidence="7" id="KW-1003">Cell membrane</keyword>
<dbReference type="Pfam" id="PF00902">
    <property type="entry name" value="TatC"/>
    <property type="match status" value="1"/>
</dbReference>
<dbReference type="HAMAP" id="MF_00902">
    <property type="entry name" value="TatC"/>
    <property type="match status" value="1"/>
</dbReference>
<keyword evidence="6 7" id="KW-0472">Membrane</keyword>
<evidence type="ECO:0000256" key="5">
    <source>
        <dbReference type="ARBA" id="ARBA00023010"/>
    </source>
</evidence>
<dbReference type="GO" id="GO:0043953">
    <property type="term" value="P:protein transport by the Tat complex"/>
    <property type="evidence" value="ECO:0007669"/>
    <property type="project" value="UniProtKB-UniRule"/>
</dbReference>
<accession>A0A4Q5MYI5</accession>
<evidence type="ECO:0000256" key="7">
    <source>
        <dbReference type="HAMAP-Rule" id="MF_00902"/>
    </source>
</evidence>
<reference evidence="8 9" key="1">
    <citation type="submission" date="2019-01" db="EMBL/GenBank/DDBJ databases">
        <title>Novel species of Cellulomonas.</title>
        <authorList>
            <person name="Liu Q."/>
            <person name="Xin Y.-H."/>
        </authorList>
    </citation>
    <scope>NUCLEOTIDE SEQUENCE [LARGE SCALE GENOMIC DNA]</scope>
    <source>
        <strain evidence="8 9">HLT2-17</strain>
    </source>
</reference>
<feature type="transmembrane region" description="Helical" evidence="7">
    <location>
        <begin position="71"/>
        <end position="90"/>
    </location>
</feature>
<dbReference type="InterPro" id="IPR002033">
    <property type="entry name" value="TatC"/>
</dbReference>
<dbReference type="NCBIfam" id="TIGR00945">
    <property type="entry name" value="tatC"/>
    <property type="match status" value="1"/>
</dbReference>
<evidence type="ECO:0000313" key="8">
    <source>
        <dbReference type="EMBL" id="RYV50729.1"/>
    </source>
</evidence>
<evidence type="ECO:0000256" key="3">
    <source>
        <dbReference type="ARBA" id="ARBA00022927"/>
    </source>
</evidence>
<comment type="subunit">
    <text evidence="7">The Tat system comprises two distinct complexes: a TatABC complex, containing multiple copies of TatA, TatB and TatC subunits, and a separate TatA complex, containing only TatA subunits. Substrates initially bind to the TatABC complex, which probably triggers association of the separate TatA complex to form the active translocon.</text>
</comment>
<feature type="transmembrane region" description="Helical" evidence="7">
    <location>
        <begin position="153"/>
        <end position="174"/>
    </location>
</feature>
<dbReference type="PRINTS" id="PR01840">
    <property type="entry name" value="TATCFAMILY"/>
</dbReference>
<name>A0A4Q5MYI5_9MICO</name>
<evidence type="ECO:0000256" key="2">
    <source>
        <dbReference type="ARBA" id="ARBA00022692"/>
    </source>
</evidence>
<gene>
    <name evidence="7 8" type="primary">tatC</name>
    <name evidence="8" type="ORF">EUA98_12125</name>
</gene>
<dbReference type="OrthoDB" id="9777044at2"/>
<sequence>MPLRAHLIELRKRLGLAAIGLVIGSIAGWIVYPTVFAILQAPVVDLNSERGQLIALNFSGVLSAFDMQLKVSLFVGVLISSPWWVYQLWAFITPGLTRRERLVTVGFLGAAVPLFLTGAFLAWWLLPKAVGVLTGFTPADSTNLISAQEYLTFVMRMVLAFGAGFLLPVIMVGLTKVGIVAGRTWLGGWRVAVLLSFVFGAVATPTGDAISMLVLAVPITTLYFIAVGITLHLDRRAAKRARAADLADGLADDDLAAGADDA</sequence>
<evidence type="ECO:0000256" key="6">
    <source>
        <dbReference type="ARBA" id="ARBA00023136"/>
    </source>
</evidence>
<protein>
    <recommendedName>
        <fullName evidence="7">Sec-independent protein translocase protein TatC</fullName>
    </recommendedName>
</protein>
<keyword evidence="7" id="KW-0813">Transport</keyword>
<feature type="transmembrane region" description="Helical" evidence="7">
    <location>
        <begin position="14"/>
        <end position="39"/>
    </location>
</feature>
<keyword evidence="5 7" id="KW-0811">Translocation</keyword>
<proteinExistence type="inferred from homology"/>
<comment type="caution">
    <text evidence="8">The sequence shown here is derived from an EMBL/GenBank/DDBJ whole genome shotgun (WGS) entry which is preliminary data.</text>
</comment>
<dbReference type="GO" id="GO:0065002">
    <property type="term" value="P:intracellular protein transmembrane transport"/>
    <property type="evidence" value="ECO:0007669"/>
    <property type="project" value="TreeGrafter"/>
</dbReference>
<evidence type="ECO:0000256" key="4">
    <source>
        <dbReference type="ARBA" id="ARBA00022989"/>
    </source>
</evidence>
<comment type="function">
    <text evidence="7">Part of the twin-arginine translocation (Tat) system that transports large folded proteins containing a characteristic twin-arginine motif in their signal peptide across membranes. Together with TatB, TatC is part of a receptor directly interacting with Tat signal peptides.</text>
</comment>
<keyword evidence="4 7" id="KW-1133">Transmembrane helix</keyword>
<feature type="transmembrane region" description="Helical" evidence="7">
    <location>
        <begin position="186"/>
        <end position="203"/>
    </location>
</feature>
<keyword evidence="3 7" id="KW-0653">Protein transport</keyword>
<feature type="transmembrane region" description="Helical" evidence="7">
    <location>
        <begin position="209"/>
        <end position="233"/>
    </location>
</feature>
<keyword evidence="2 7" id="KW-0812">Transmembrane</keyword>
<dbReference type="EMBL" id="SDWW01000028">
    <property type="protein sequence ID" value="RYV50729.1"/>
    <property type="molecule type" value="Genomic_DNA"/>
</dbReference>
<feature type="transmembrane region" description="Helical" evidence="7">
    <location>
        <begin position="102"/>
        <end position="126"/>
    </location>
</feature>
<comment type="subcellular location">
    <subcellularLocation>
        <location evidence="7">Cell membrane</location>
        <topology evidence="7">Multi-pass membrane protein</topology>
    </subcellularLocation>
    <subcellularLocation>
        <location evidence="1">Membrane</location>
        <topology evidence="1">Multi-pass membrane protein</topology>
    </subcellularLocation>
</comment>
<evidence type="ECO:0000256" key="1">
    <source>
        <dbReference type="ARBA" id="ARBA00004141"/>
    </source>
</evidence>
<dbReference type="PANTHER" id="PTHR30371:SF0">
    <property type="entry name" value="SEC-INDEPENDENT PROTEIN TRANSLOCASE PROTEIN TATC, CHLOROPLASTIC-RELATED"/>
    <property type="match status" value="1"/>
</dbReference>
<dbReference type="GO" id="GO:0033281">
    <property type="term" value="C:TAT protein transport complex"/>
    <property type="evidence" value="ECO:0007669"/>
    <property type="project" value="UniProtKB-UniRule"/>
</dbReference>
<keyword evidence="9" id="KW-1185">Reference proteome</keyword>
<dbReference type="GO" id="GO:0009977">
    <property type="term" value="F:proton motive force dependent protein transmembrane transporter activity"/>
    <property type="evidence" value="ECO:0007669"/>
    <property type="project" value="TreeGrafter"/>
</dbReference>
<dbReference type="PANTHER" id="PTHR30371">
    <property type="entry name" value="SEC-INDEPENDENT PROTEIN TRANSLOCASE PROTEIN TATC"/>
    <property type="match status" value="1"/>
</dbReference>